<proteinExistence type="predicted"/>
<organism evidence="1 2">
    <name type="scientific">Paramicrosporidium saccamoebae</name>
    <dbReference type="NCBI Taxonomy" id="1246581"/>
    <lineage>
        <taxon>Eukaryota</taxon>
        <taxon>Fungi</taxon>
        <taxon>Fungi incertae sedis</taxon>
        <taxon>Cryptomycota</taxon>
        <taxon>Cryptomycota incertae sedis</taxon>
        <taxon>Paramicrosporidium</taxon>
    </lineage>
</organism>
<evidence type="ECO:0000313" key="2">
    <source>
        <dbReference type="Proteomes" id="UP000240830"/>
    </source>
</evidence>
<name>A0A2H9TKQ2_9FUNG</name>
<dbReference type="AlphaFoldDB" id="A0A2H9TKQ2"/>
<gene>
    <name evidence="1" type="ORF">PSACC_01854</name>
</gene>
<reference evidence="1 2" key="1">
    <citation type="submission" date="2016-10" db="EMBL/GenBank/DDBJ databases">
        <title>The genome of Paramicrosporidium saccamoebae is the missing link in understanding Cryptomycota and Microsporidia evolution.</title>
        <authorList>
            <person name="Quandt C.A."/>
            <person name="Beaudet D."/>
            <person name="Corsaro D."/>
            <person name="Michel R."/>
            <person name="Corradi N."/>
            <person name="James T."/>
        </authorList>
    </citation>
    <scope>NUCLEOTIDE SEQUENCE [LARGE SCALE GENOMIC DNA]</scope>
    <source>
        <strain evidence="1 2">KSL3</strain>
    </source>
</reference>
<keyword evidence="2" id="KW-1185">Reference proteome</keyword>
<evidence type="ECO:0000313" key="1">
    <source>
        <dbReference type="EMBL" id="PJF18309.1"/>
    </source>
</evidence>
<protein>
    <submittedName>
        <fullName evidence="1">Uncharacterized protein</fullName>
    </submittedName>
</protein>
<accession>A0A2H9TKQ2</accession>
<comment type="caution">
    <text evidence="1">The sequence shown here is derived from an EMBL/GenBank/DDBJ whole genome shotgun (WGS) entry which is preliminary data.</text>
</comment>
<dbReference type="EMBL" id="MTSL01000129">
    <property type="protein sequence ID" value="PJF18309.1"/>
    <property type="molecule type" value="Genomic_DNA"/>
</dbReference>
<dbReference type="Proteomes" id="UP000240830">
    <property type="component" value="Unassembled WGS sequence"/>
</dbReference>
<sequence length="225" mass="25109">MVTQSGIVVKDLTDFRDSPDGIGRFLALFEIVLPYKLPEGPLPVLTLEAAHDYKWSMLKMAWDNSIAQNALCNNRDHADRFAKAIMSNLLANDSELGKPAVILKDNEEPFEPAFDSFLGKGYIAIATIFDKVQPGCYLESALYSYQSLMNFAKLFHSPDPREREWLQMLLEGRIAAFFGRINEPVIMGALKTILGMAQAAFLDVKSSATHVTLRPIASMIYITDT</sequence>